<dbReference type="Pfam" id="PF03235">
    <property type="entry name" value="GmrSD_N"/>
    <property type="match status" value="1"/>
</dbReference>
<reference evidence="3" key="1">
    <citation type="journal article" date="2019" name="Int. J. Syst. Evol. Microbiol.">
        <title>The Global Catalogue of Microorganisms (GCM) 10K type strain sequencing project: providing services to taxonomists for standard genome sequencing and annotation.</title>
        <authorList>
            <consortium name="The Broad Institute Genomics Platform"/>
            <consortium name="The Broad Institute Genome Sequencing Center for Infectious Disease"/>
            <person name="Wu L."/>
            <person name="Ma J."/>
        </authorList>
    </citation>
    <scope>NUCLEOTIDE SEQUENCE [LARGE SCALE GENOMIC DNA]</scope>
    <source>
        <strain evidence="3">YJ-61-S</strain>
    </source>
</reference>
<sequence>MSYIETFPVQHSTILSIYSEKDEIVVDPEYQRKGGVWTLEKKQLLIDSILNKYDIPKIYFHQFERKERAKTGKLFAIIDGKQRLETIWGFIDGDFCLSDDFEYQDNRDLNLSGLSYEDLGKEHPKIKIRFDSFVLPIIAVLTDDIDLIEDMFFRLNEAVPLNSAEKRNAFGGDMVAAIRDLANNKFFTKKVKFKNTRYQHYEVAARFLLVETAQMESKKLIDTKKVYLDAMAKNYKKGKSKTVKAITSTVKETLDKMSECFTNQDNLLRTQGSMVMYYLLFKWAEEEGIDIKRSKLIKFEEDIKANRKLAEESYEEANYDYLEYDRLSQHGTNDVSNIKERFRIVKEYIEE</sequence>
<comment type="caution">
    <text evidence="2">The sequence shown here is derived from an EMBL/GenBank/DDBJ whole genome shotgun (WGS) entry which is preliminary data.</text>
</comment>
<protein>
    <submittedName>
        <fullName evidence="2">DUF262 domain-containing protein</fullName>
    </submittedName>
</protein>
<keyword evidence="3" id="KW-1185">Reference proteome</keyword>
<dbReference type="PANTHER" id="PTHR39639:SF1">
    <property type="entry name" value="DUF262 DOMAIN-CONTAINING PROTEIN"/>
    <property type="match status" value="1"/>
</dbReference>
<accession>A0ABV9HRY6</accession>
<dbReference type="PANTHER" id="PTHR39639">
    <property type="entry name" value="CHROMOSOME 16, WHOLE GENOME SHOTGUN SEQUENCE"/>
    <property type="match status" value="1"/>
</dbReference>
<organism evidence="2 3">
    <name type="scientific">Dokdonia ponticola</name>
    <dbReference type="NCBI Taxonomy" id="2041041"/>
    <lineage>
        <taxon>Bacteria</taxon>
        <taxon>Pseudomonadati</taxon>
        <taxon>Bacteroidota</taxon>
        <taxon>Flavobacteriia</taxon>
        <taxon>Flavobacteriales</taxon>
        <taxon>Flavobacteriaceae</taxon>
        <taxon>Dokdonia</taxon>
    </lineage>
</organism>
<proteinExistence type="predicted"/>
<evidence type="ECO:0000259" key="1">
    <source>
        <dbReference type="Pfam" id="PF03235"/>
    </source>
</evidence>
<dbReference type="Proteomes" id="UP001596043">
    <property type="component" value="Unassembled WGS sequence"/>
</dbReference>
<gene>
    <name evidence="2" type="ORF">ACFO3O_01740</name>
</gene>
<evidence type="ECO:0000313" key="3">
    <source>
        <dbReference type="Proteomes" id="UP001596043"/>
    </source>
</evidence>
<name>A0ABV9HRY6_9FLAO</name>
<dbReference type="RefSeq" id="WP_379976808.1">
    <property type="nucleotide sequence ID" value="NZ_JBHSFV010000001.1"/>
</dbReference>
<feature type="domain" description="GmrSD restriction endonucleases N-terminal" evidence="1">
    <location>
        <begin position="17"/>
        <end position="170"/>
    </location>
</feature>
<dbReference type="InterPro" id="IPR004919">
    <property type="entry name" value="GmrSD_N"/>
</dbReference>
<evidence type="ECO:0000313" key="2">
    <source>
        <dbReference type="EMBL" id="MFC4632608.1"/>
    </source>
</evidence>
<dbReference type="EMBL" id="JBHSFV010000001">
    <property type="protein sequence ID" value="MFC4632608.1"/>
    <property type="molecule type" value="Genomic_DNA"/>
</dbReference>